<name>A0A6P1Q773_9GAMM</name>
<sequence>MMITEHDVVFVDLNTDEFEVCVNNAKDICFHIRDRVDLHKRDILERFNNILMGEVAERMVIKWLHTHQKFAVSTVDKGSQGPDRGHDILVKNKKGEDIYCSVKSSLSAKFDLVQIINKFKLATKKSELTAVNIQVYFWLTIDPKENNQNRITVPSLKQAAIIGWFGRKDITEFTRYNHEQREVPAIPLSKARPMDNLLVHLT</sequence>
<reference evidence="1 2" key="1">
    <citation type="submission" date="2018-03" db="EMBL/GenBank/DDBJ databases">
        <title>Pantoea intestinalis SRCM103226 isolated form the mealworm.</title>
        <authorList>
            <person name="Jeong D.-Y."/>
            <person name="Kim J.W."/>
        </authorList>
    </citation>
    <scope>NUCLEOTIDE SEQUENCE [LARGE SCALE GENOMIC DNA]</scope>
    <source>
        <strain evidence="1 2">SRCM103226</strain>
    </source>
</reference>
<dbReference type="AlphaFoldDB" id="A0A6P1Q773"/>
<dbReference type="OrthoDB" id="65975at2"/>
<protein>
    <submittedName>
        <fullName evidence="1">Uncharacterized protein</fullName>
    </submittedName>
</protein>
<dbReference type="Proteomes" id="UP000464053">
    <property type="component" value="Chromosome"/>
</dbReference>
<dbReference type="KEGG" id="mint:C7M51_04176"/>
<organism evidence="1 2">
    <name type="scientific">Mixta intestinalis</name>
    <dbReference type="NCBI Taxonomy" id="1615494"/>
    <lineage>
        <taxon>Bacteria</taxon>
        <taxon>Pseudomonadati</taxon>
        <taxon>Pseudomonadota</taxon>
        <taxon>Gammaproteobacteria</taxon>
        <taxon>Enterobacterales</taxon>
        <taxon>Erwiniaceae</taxon>
        <taxon>Mixta</taxon>
    </lineage>
</organism>
<proteinExistence type="predicted"/>
<evidence type="ECO:0000313" key="1">
    <source>
        <dbReference type="EMBL" id="QHM73818.1"/>
    </source>
</evidence>
<keyword evidence="2" id="KW-1185">Reference proteome</keyword>
<accession>A0A6P1Q773</accession>
<dbReference type="RefSeq" id="WP_160623385.1">
    <property type="nucleotide sequence ID" value="NZ_CP028271.1"/>
</dbReference>
<dbReference type="EMBL" id="CP028271">
    <property type="protein sequence ID" value="QHM73818.1"/>
    <property type="molecule type" value="Genomic_DNA"/>
</dbReference>
<gene>
    <name evidence="1" type="ORF">C7M51_04176</name>
</gene>
<evidence type="ECO:0000313" key="2">
    <source>
        <dbReference type="Proteomes" id="UP000464053"/>
    </source>
</evidence>